<evidence type="ECO:0000256" key="1">
    <source>
        <dbReference type="ARBA" id="ARBA00004123"/>
    </source>
</evidence>
<dbReference type="InterPro" id="IPR050534">
    <property type="entry name" value="Coronavir_polyprotein_1ab"/>
</dbReference>
<evidence type="ECO:0000256" key="3">
    <source>
        <dbReference type="ARBA" id="ARBA00007913"/>
    </source>
</evidence>
<dbReference type="STRING" id="796925.A0A137P9H2"/>
<keyword evidence="6" id="KW-0547">Nucleotide-binding</keyword>
<evidence type="ECO:0000256" key="7">
    <source>
        <dbReference type="ARBA" id="ARBA00022801"/>
    </source>
</evidence>
<evidence type="ECO:0000256" key="10">
    <source>
        <dbReference type="ARBA" id="ARBA00023242"/>
    </source>
</evidence>
<dbReference type="EMBL" id="KQ964470">
    <property type="protein sequence ID" value="KXN71655.1"/>
    <property type="molecule type" value="Genomic_DNA"/>
</dbReference>
<evidence type="ECO:0000259" key="14">
    <source>
        <dbReference type="SMART" id="SM00487"/>
    </source>
</evidence>
<dbReference type="Gene3D" id="3.40.50.300">
    <property type="entry name" value="P-loop containing nucleotide triphosphate hydrolases"/>
    <property type="match status" value="2"/>
</dbReference>
<evidence type="ECO:0000256" key="2">
    <source>
        <dbReference type="ARBA" id="ARBA00004496"/>
    </source>
</evidence>
<feature type="domain" description="Helicase ATP-binding" evidence="14">
    <location>
        <begin position="191"/>
        <end position="443"/>
    </location>
</feature>
<dbReference type="InterPro" id="IPR003593">
    <property type="entry name" value="AAA+_ATPase"/>
</dbReference>
<dbReference type="SUPFAM" id="SSF52540">
    <property type="entry name" value="P-loop containing nucleoside triphosphate hydrolases"/>
    <property type="match status" value="1"/>
</dbReference>
<evidence type="ECO:0000256" key="6">
    <source>
        <dbReference type="ARBA" id="ARBA00022741"/>
    </source>
</evidence>
<dbReference type="GO" id="GO:0006301">
    <property type="term" value="P:DNA damage tolerance"/>
    <property type="evidence" value="ECO:0007669"/>
    <property type="project" value="EnsemblFungi"/>
</dbReference>
<dbReference type="InterPro" id="IPR041677">
    <property type="entry name" value="DNA2/NAM7_AAA_11"/>
</dbReference>
<dbReference type="InterPro" id="IPR047187">
    <property type="entry name" value="SF1_C_Upf1"/>
</dbReference>
<gene>
    <name evidence="15" type="ORF">CONCODRAFT_38066</name>
</gene>
<dbReference type="GO" id="GO:0043139">
    <property type="term" value="F:5'-3' DNA helicase activity"/>
    <property type="evidence" value="ECO:0007669"/>
    <property type="project" value="EnsemblFungi"/>
</dbReference>
<dbReference type="InterPro" id="IPR041679">
    <property type="entry name" value="DNA2/NAM7-like_C"/>
</dbReference>
<comment type="subcellular location">
    <subcellularLocation>
        <location evidence="2">Cytoplasm</location>
    </subcellularLocation>
    <subcellularLocation>
        <location evidence="1">Nucleus</location>
    </subcellularLocation>
</comment>
<evidence type="ECO:0000313" key="16">
    <source>
        <dbReference type="Proteomes" id="UP000070444"/>
    </source>
</evidence>
<keyword evidence="9" id="KW-0067">ATP-binding</keyword>
<keyword evidence="5" id="KW-0963">Cytoplasm</keyword>
<comment type="similarity">
    <text evidence="3">Belongs to the DNA2/NAM7 helicase family.</text>
</comment>
<evidence type="ECO:0000259" key="13">
    <source>
        <dbReference type="SMART" id="SM00382"/>
    </source>
</evidence>
<dbReference type="InterPro" id="IPR014001">
    <property type="entry name" value="Helicase_ATP-bd"/>
</dbReference>
<dbReference type="PANTHER" id="PTHR43788">
    <property type="entry name" value="DNA2/NAM7 HELICASE FAMILY MEMBER"/>
    <property type="match status" value="1"/>
</dbReference>
<reference evidence="15 16" key="1">
    <citation type="journal article" date="2015" name="Genome Biol. Evol.">
        <title>Phylogenomic analyses indicate that early fungi evolved digesting cell walls of algal ancestors of land plants.</title>
        <authorList>
            <person name="Chang Y."/>
            <person name="Wang S."/>
            <person name="Sekimoto S."/>
            <person name="Aerts A.L."/>
            <person name="Choi C."/>
            <person name="Clum A."/>
            <person name="LaButti K.M."/>
            <person name="Lindquist E.A."/>
            <person name="Yee Ngan C."/>
            <person name="Ohm R.A."/>
            <person name="Salamov A.A."/>
            <person name="Grigoriev I.V."/>
            <person name="Spatafora J.W."/>
            <person name="Berbee M.L."/>
        </authorList>
    </citation>
    <scope>NUCLEOTIDE SEQUENCE [LARGE SCALE GENOMIC DNA]</scope>
    <source>
        <strain evidence="15 16">NRRL 28638</strain>
    </source>
</reference>
<evidence type="ECO:0000256" key="8">
    <source>
        <dbReference type="ARBA" id="ARBA00022806"/>
    </source>
</evidence>
<dbReference type="PANTHER" id="PTHR43788:SF8">
    <property type="entry name" value="DNA-BINDING PROTEIN SMUBP-2"/>
    <property type="match status" value="1"/>
</dbReference>
<evidence type="ECO:0000256" key="12">
    <source>
        <dbReference type="SAM" id="MobiDB-lite"/>
    </source>
</evidence>
<dbReference type="Pfam" id="PF13086">
    <property type="entry name" value="AAA_11"/>
    <property type="match status" value="1"/>
</dbReference>
<feature type="domain" description="AAA+ ATPase" evidence="13">
    <location>
        <begin position="209"/>
        <end position="408"/>
    </location>
</feature>
<comment type="catalytic activity">
    <reaction evidence="11">
        <text>ATP + H2O = ADP + phosphate + H(+)</text>
        <dbReference type="Rhea" id="RHEA:13065"/>
        <dbReference type="ChEBI" id="CHEBI:15377"/>
        <dbReference type="ChEBI" id="CHEBI:15378"/>
        <dbReference type="ChEBI" id="CHEBI:30616"/>
        <dbReference type="ChEBI" id="CHEBI:43474"/>
        <dbReference type="ChEBI" id="CHEBI:456216"/>
        <dbReference type="EC" id="3.6.4.12"/>
    </reaction>
    <physiologicalReaction direction="left-to-right" evidence="11">
        <dbReference type="Rhea" id="RHEA:13066"/>
    </physiologicalReaction>
</comment>
<accession>A0A137P9H2</accession>
<dbReference type="GO" id="GO:0016787">
    <property type="term" value="F:hydrolase activity"/>
    <property type="evidence" value="ECO:0007669"/>
    <property type="project" value="UniProtKB-KW"/>
</dbReference>
<dbReference type="GO" id="GO:0003723">
    <property type="term" value="F:RNA binding"/>
    <property type="evidence" value="ECO:0007669"/>
    <property type="project" value="InterPro"/>
</dbReference>
<evidence type="ECO:0000256" key="4">
    <source>
        <dbReference type="ARBA" id="ARBA00012551"/>
    </source>
</evidence>
<dbReference type="SMART" id="SM00382">
    <property type="entry name" value="AAA"/>
    <property type="match status" value="1"/>
</dbReference>
<feature type="region of interest" description="Disordered" evidence="12">
    <location>
        <begin position="630"/>
        <end position="660"/>
    </location>
</feature>
<sequence>MSKKYLNNNQVKKYLEELSKLVATERETDIIGVQKGIESYSITELGRMGWAVLNLRISASKTGLGGKTVIDLEPEDQEDDLLPYHLVKTGDVVALEPHGSSKAVKSGADQLQATVIKVVSNRLVLSLQSELEDTEGIWRVIKLANEITFSSSKPFTIKIRKNTLSSVEKVLLNMQAPRFSNTVKDDNLELFDSSLNPSQREAIKLALNAEELALIHGPPGTGKTHTLIELILQLIKREQRILVCGPSNLSVDNLVERLAKHEVNQIRLGHPARILPSVIDHSLDIKSRYSDEGLIVKDIRNEMDDLLSKASSTRGRAEKRKIYSELKDLRKDFRAREQNVLNDLLNNAQVVLSTLNGSASKNLYNQKFDILIIDEATQALEAECWIAITQCPKVIFAGDHHQLPPTVKSSNTKLETTLFLRSLTFHGDCIRVMLNEQFRMHQDIMEYSSHNLYEDKLTAHNSVKSHLLSDLEEVDASGDDIVNTPLLFVDTAGSDFLESSTADINDNNSNSLGKLVDDSKLNMGEVQLVISHLKLLISTGVKSSQIAIISPYNGQVTQLISEIKPEFPEVEIGTVDGFQGREKEAVILSLVRSNFDHQVGFLMDYRRLNVAITRAKRHLCVIGDSDTVMSPQPTTPTLKEKKNDKKNDKKDDKKEDKSSDKIDGAKFLIDLGEYLNDRGEVWTPEMYSD</sequence>
<name>A0A137P9H2_CONC2</name>
<dbReference type="OrthoDB" id="6513042at2759"/>
<dbReference type="InterPro" id="IPR027417">
    <property type="entry name" value="P-loop_NTPase"/>
</dbReference>
<dbReference type="InterPro" id="IPR048761">
    <property type="entry name" value="SMUBP-2_HCS1_1B"/>
</dbReference>
<evidence type="ECO:0000256" key="9">
    <source>
        <dbReference type="ARBA" id="ARBA00022840"/>
    </source>
</evidence>
<dbReference type="CDD" id="cd18044">
    <property type="entry name" value="DEXXQc_SMUBP2"/>
    <property type="match status" value="1"/>
</dbReference>
<dbReference type="Pfam" id="PF21138">
    <property type="entry name" value="SMUBP-2_HCS1_1B"/>
    <property type="match status" value="1"/>
</dbReference>
<keyword evidence="7 15" id="KW-0378">Hydrolase</keyword>
<protein>
    <recommendedName>
        <fullName evidence="4">DNA helicase</fullName>
        <ecNumber evidence="4">3.6.4.12</ecNumber>
    </recommendedName>
</protein>
<dbReference type="AlphaFoldDB" id="A0A137P9H2"/>
<feature type="compositionally biased region" description="Basic and acidic residues" evidence="12">
    <location>
        <begin position="638"/>
        <end position="660"/>
    </location>
</feature>
<dbReference type="Gene3D" id="2.40.30.270">
    <property type="match status" value="1"/>
</dbReference>
<dbReference type="OMA" id="TIIHGPP"/>
<dbReference type="EC" id="3.6.4.12" evidence="4"/>
<dbReference type="GO" id="GO:0033203">
    <property type="term" value="C:DNA helicase A complex"/>
    <property type="evidence" value="ECO:0007669"/>
    <property type="project" value="EnsemblFungi"/>
</dbReference>
<evidence type="ECO:0000256" key="5">
    <source>
        <dbReference type="ARBA" id="ARBA00022490"/>
    </source>
</evidence>
<dbReference type="GO" id="GO:0005524">
    <property type="term" value="F:ATP binding"/>
    <property type="evidence" value="ECO:0007669"/>
    <property type="project" value="UniProtKB-KW"/>
</dbReference>
<organism evidence="15 16">
    <name type="scientific">Conidiobolus coronatus (strain ATCC 28846 / CBS 209.66 / NRRL 28638)</name>
    <name type="common">Delacroixia coronata</name>
    <dbReference type="NCBI Taxonomy" id="796925"/>
    <lineage>
        <taxon>Eukaryota</taxon>
        <taxon>Fungi</taxon>
        <taxon>Fungi incertae sedis</taxon>
        <taxon>Zoopagomycota</taxon>
        <taxon>Entomophthoromycotina</taxon>
        <taxon>Entomophthoromycetes</taxon>
        <taxon>Entomophthorales</taxon>
        <taxon>Ancylistaceae</taxon>
        <taxon>Conidiobolus</taxon>
    </lineage>
</organism>
<dbReference type="Pfam" id="PF13087">
    <property type="entry name" value="AAA_12"/>
    <property type="match status" value="1"/>
</dbReference>
<dbReference type="Proteomes" id="UP000070444">
    <property type="component" value="Unassembled WGS sequence"/>
</dbReference>
<dbReference type="CDD" id="cd18808">
    <property type="entry name" value="SF1_C_Upf1"/>
    <property type="match status" value="1"/>
</dbReference>
<dbReference type="GO" id="GO:0043601">
    <property type="term" value="C:nuclear replisome"/>
    <property type="evidence" value="ECO:0007669"/>
    <property type="project" value="EnsemblFungi"/>
</dbReference>
<dbReference type="SMART" id="SM00487">
    <property type="entry name" value="DEXDc"/>
    <property type="match status" value="1"/>
</dbReference>
<dbReference type="GO" id="GO:0005737">
    <property type="term" value="C:cytoplasm"/>
    <property type="evidence" value="ECO:0007669"/>
    <property type="project" value="UniProtKB-SubCell"/>
</dbReference>
<keyword evidence="10" id="KW-0539">Nucleus</keyword>
<proteinExistence type="inferred from homology"/>
<evidence type="ECO:0000256" key="11">
    <source>
        <dbReference type="ARBA" id="ARBA00048432"/>
    </source>
</evidence>
<keyword evidence="8" id="KW-0347">Helicase</keyword>
<evidence type="ECO:0000313" key="15">
    <source>
        <dbReference type="EMBL" id="KXN71655.1"/>
    </source>
</evidence>
<keyword evidence="16" id="KW-1185">Reference proteome</keyword>